<keyword evidence="7" id="KW-0677">Repeat</keyword>
<dbReference type="InterPro" id="IPR028994">
    <property type="entry name" value="Integrin_alpha_N"/>
</dbReference>
<feature type="repeat" description="FG-GAP" evidence="16">
    <location>
        <begin position="381"/>
        <end position="440"/>
    </location>
</feature>
<feature type="chain" id="PRO_5039667013" evidence="18">
    <location>
        <begin position="45"/>
        <end position="1054"/>
    </location>
</feature>
<dbReference type="RefSeq" id="XP_006869986.1">
    <property type="nucleotide sequence ID" value="XM_006869924.1"/>
</dbReference>
<evidence type="ECO:0000256" key="6">
    <source>
        <dbReference type="ARBA" id="ARBA00022729"/>
    </source>
</evidence>
<evidence type="ECO:0000313" key="23">
    <source>
        <dbReference type="RefSeq" id="XP_006869986.1"/>
    </source>
</evidence>
<feature type="domain" description="Integrin alpha second immunoglobulin-like" evidence="20">
    <location>
        <begin position="648"/>
        <end position="789"/>
    </location>
</feature>
<evidence type="ECO:0000256" key="8">
    <source>
        <dbReference type="ARBA" id="ARBA00022837"/>
    </source>
</evidence>
<dbReference type="PANTHER" id="PTHR23220">
    <property type="entry name" value="INTEGRIN ALPHA"/>
    <property type="match status" value="1"/>
</dbReference>
<keyword evidence="14 17" id="KW-0675">Receptor</keyword>
<keyword evidence="5" id="KW-0479">Metal-binding</keyword>
<dbReference type="Proteomes" id="UP000504623">
    <property type="component" value="Unplaced"/>
</dbReference>
<dbReference type="Gene3D" id="2.60.40.1460">
    <property type="entry name" value="Integrin domains. Chain A, domain 2"/>
    <property type="match status" value="1"/>
</dbReference>
<dbReference type="FunFam" id="2.60.40.1460:FF:000001">
    <property type="entry name" value="Integrin, alpha V"/>
    <property type="match status" value="1"/>
</dbReference>
<keyword evidence="11 17" id="KW-0401">Integrin</keyword>
<dbReference type="InterPro" id="IPR018184">
    <property type="entry name" value="Integrin_alpha_C_CS"/>
</dbReference>
<evidence type="ECO:0000256" key="12">
    <source>
        <dbReference type="ARBA" id="ARBA00023136"/>
    </source>
</evidence>
<dbReference type="GO" id="GO:0009897">
    <property type="term" value="C:external side of plasma membrane"/>
    <property type="evidence" value="ECO:0007669"/>
    <property type="project" value="TreeGrafter"/>
</dbReference>
<dbReference type="Gene3D" id="1.20.5.930">
    <property type="entry name" value="Bicelle-embedded integrin alpha(iib) transmembrane segment"/>
    <property type="match status" value="1"/>
</dbReference>
<dbReference type="SUPFAM" id="SSF69179">
    <property type="entry name" value="Integrin domains"/>
    <property type="match status" value="3"/>
</dbReference>
<feature type="repeat" description="FG-GAP" evidence="16">
    <location>
        <begin position="46"/>
        <end position="111"/>
    </location>
</feature>
<dbReference type="GeneID" id="102810505"/>
<reference evidence="23" key="1">
    <citation type="submission" date="2025-08" db="UniProtKB">
        <authorList>
            <consortium name="RefSeq"/>
        </authorList>
    </citation>
    <scope>IDENTIFICATION</scope>
    <source>
        <tissue evidence="23">Spleen</tissue>
    </source>
</reference>
<dbReference type="Pfam" id="PF20805">
    <property type="entry name" value="Integrin_A_Ig_2"/>
    <property type="match status" value="1"/>
</dbReference>
<evidence type="ECO:0000256" key="7">
    <source>
        <dbReference type="ARBA" id="ARBA00022737"/>
    </source>
</evidence>
<dbReference type="SUPFAM" id="SSF69318">
    <property type="entry name" value="Integrin alpha N-terminal domain"/>
    <property type="match status" value="1"/>
</dbReference>
<keyword evidence="8" id="KW-0106">Calcium</keyword>
<dbReference type="Pfam" id="PF01839">
    <property type="entry name" value="FG-GAP"/>
    <property type="match status" value="2"/>
</dbReference>
<dbReference type="PANTHER" id="PTHR23220:SF3">
    <property type="entry name" value="INTEGRIN ALPHA-5"/>
    <property type="match status" value="1"/>
</dbReference>
<evidence type="ECO:0000256" key="10">
    <source>
        <dbReference type="ARBA" id="ARBA00022989"/>
    </source>
</evidence>
<keyword evidence="4 17" id="KW-0812">Transmembrane</keyword>
<dbReference type="FunFam" id="2.130.10.130:FF:000003">
    <property type="entry name" value="Integrin alpha V"/>
    <property type="match status" value="1"/>
</dbReference>
<evidence type="ECO:0000256" key="17">
    <source>
        <dbReference type="RuleBase" id="RU003762"/>
    </source>
</evidence>
<organism evidence="22 23">
    <name type="scientific">Chrysochloris asiatica</name>
    <name type="common">Cape golden mole</name>
    <dbReference type="NCBI Taxonomy" id="185453"/>
    <lineage>
        <taxon>Eukaryota</taxon>
        <taxon>Metazoa</taxon>
        <taxon>Chordata</taxon>
        <taxon>Craniata</taxon>
        <taxon>Vertebrata</taxon>
        <taxon>Euteleostomi</taxon>
        <taxon>Mammalia</taxon>
        <taxon>Eutheria</taxon>
        <taxon>Afrotheria</taxon>
        <taxon>Chrysochloridae</taxon>
        <taxon>Chrysochlorinae</taxon>
        <taxon>Chrysochloris</taxon>
    </lineage>
</organism>
<dbReference type="Gene3D" id="2.60.40.1530">
    <property type="entry name" value="ntegrin, alpha v. Chain A, domain 4"/>
    <property type="match status" value="1"/>
</dbReference>
<dbReference type="PRINTS" id="PR01185">
    <property type="entry name" value="INTEGRINA"/>
</dbReference>
<dbReference type="Pfam" id="PF08441">
    <property type="entry name" value="Integrin_A_Ig_1"/>
    <property type="match status" value="1"/>
</dbReference>
<dbReference type="GO" id="GO:0046872">
    <property type="term" value="F:metal ion binding"/>
    <property type="evidence" value="ECO:0007669"/>
    <property type="project" value="UniProtKB-KW"/>
</dbReference>
<evidence type="ECO:0000256" key="1">
    <source>
        <dbReference type="ARBA" id="ARBA00004479"/>
    </source>
</evidence>
<feature type="domain" description="Integrin alpha third immunoglobulin-like" evidence="21">
    <location>
        <begin position="795"/>
        <end position="993"/>
    </location>
</feature>
<evidence type="ECO:0000256" key="9">
    <source>
        <dbReference type="ARBA" id="ARBA00022889"/>
    </source>
</evidence>
<evidence type="ECO:0000256" key="16">
    <source>
        <dbReference type="PROSITE-ProRule" id="PRU00803"/>
    </source>
</evidence>
<dbReference type="GO" id="GO:0098609">
    <property type="term" value="P:cell-cell adhesion"/>
    <property type="evidence" value="ECO:0007669"/>
    <property type="project" value="TreeGrafter"/>
</dbReference>
<dbReference type="GO" id="GO:0001525">
    <property type="term" value="P:angiogenesis"/>
    <property type="evidence" value="ECO:0007669"/>
    <property type="project" value="TreeGrafter"/>
</dbReference>
<keyword evidence="9 17" id="KW-0130">Cell adhesion</keyword>
<feature type="repeat" description="FG-GAP" evidence="16">
    <location>
        <begin position="315"/>
        <end position="380"/>
    </location>
</feature>
<proteinExistence type="inferred from homology"/>
<evidence type="ECO:0000256" key="3">
    <source>
        <dbReference type="ARBA" id="ARBA00022685"/>
    </source>
</evidence>
<dbReference type="CTD" id="3678"/>
<dbReference type="PROSITE" id="PS51470">
    <property type="entry name" value="FG_GAP"/>
    <property type="match status" value="5"/>
</dbReference>
<evidence type="ECO:0000259" key="19">
    <source>
        <dbReference type="Pfam" id="PF08441"/>
    </source>
</evidence>
<dbReference type="GO" id="GO:0008305">
    <property type="term" value="C:integrin complex"/>
    <property type="evidence" value="ECO:0007669"/>
    <property type="project" value="InterPro"/>
</dbReference>
<keyword evidence="6 18" id="KW-0732">Signal</keyword>
<dbReference type="InterPro" id="IPR048285">
    <property type="entry name" value="Integrin_alpha_Ig-like_2"/>
</dbReference>
<evidence type="ECO:0000256" key="2">
    <source>
        <dbReference type="ARBA" id="ARBA00008054"/>
    </source>
</evidence>
<keyword evidence="13" id="KW-1015">Disulfide bond</keyword>
<dbReference type="SMART" id="SM00191">
    <property type="entry name" value="Int_alpha"/>
    <property type="match status" value="5"/>
</dbReference>
<dbReference type="InterPro" id="IPR013519">
    <property type="entry name" value="Int_alpha_beta-p"/>
</dbReference>
<comment type="similarity">
    <text evidence="2 17">Belongs to the integrin alpha chain family.</text>
</comment>
<dbReference type="Gene3D" id="2.130.10.130">
    <property type="entry name" value="Integrin alpha, N-terminal"/>
    <property type="match status" value="1"/>
</dbReference>
<name>A0A9B0WW01_CHRAS</name>
<keyword evidence="3" id="KW-0165">Cleavage on pair of basic residues</keyword>
<feature type="signal peptide" evidence="18">
    <location>
        <begin position="1"/>
        <end position="44"/>
    </location>
</feature>
<dbReference type="GO" id="GO:0033627">
    <property type="term" value="P:cell adhesion mediated by integrin"/>
    <property type="evidence" value="ECO:0007669"/>
    <property type="project" value="TreeGrafter"/>
</dbReference>
<keyword evidence="12 17" id="KW-0472">Membrane</keyword>
<keyword evidence="22" id="KW-1185">Reference proteome</keyword>
<comment type="subcellular location">
    <subcellularLocation>
        <location evidence="1 17">Membrane</location>
        <topology evidence="1 17">Single-pass type I membrane protein</topology>
    </subcellularLocation>
</comment>
<dbReference type="GO" id="GO:0007160">
    <property type="term" value="P:cell-matrix adhesion"/>
    <property type="evidence" value="ECO:0007669"/>
    <property type="project" value="TreeGrafter"/>
</dbReference>
<keyword evidence="10 17" id="KW-1133">Transmembrane helix</keyword>
<evidence type="ECO:0000256" key="13">
    <source>
        <dbReference type="ARBA" id="ARBA00023157"/>
    </source>
</evidence>
<evidence type="ECO:0000259" key="20">
    <source>
        <dbReference type="Pfam" id="PF20805"/>
    </source>
</evidence>
<dbReference type="InterPro" id="IPR032695">
    <property type="entry name" value="Integrin_dom_sf"/>
</dbReference>
<dbReference type="GO" id="GO:0007229">
    <property type="term" value="P:integrin-mediated signaling pathway"/>
    <property type="evidence" value="ECO:0007669"/>
    <property type="project" value="UniProtKB-KW"/>
</dbReference>
<dbReference type="Pfam" id="PF20806">
    <property type="entry name" value="Integrin_A_Ig_3"/>
    <property type="match status" value="1"/>
</dbReference>
<evidence type="ECO:0000256" key="11">
    <source>
        <dbReference type="ARBA" id="ARBA00023037"/>
    </source>
</evidence>
<evidence type="ECO:0000256" key="14">
    <source>
        <dbReference type="ARBA" id="ARBA00023170"/>
    </source>
</evidence>
<dbReference type="InterPro" id="IPR048286">
    <property type="entry name" value="Integrin_alpha_Ig-like_3"/>
</dbReference>
<evidence type="ECO:0000259" key="21">
    <source>
        <dbReference type="Pfam" id="PF20806"/>
    </source>
</evidence>
<dbReference type="FunFam" id="1.20.5.930:FF:000001">
    <property type="entry name" value="Integrin subunit alpha V"/>
    <property type="match status" value="1"/>
</dbReference>
<protein>
    <submittedName>
        <fullName evidence="23">Integrin alpha-5</fullName>
    </submittedName>
</protein>
<keyword evidence="15" id="KW-0325">Glycoprotein</keyword>
<evidence type="ECO:0000256" key="4">
    <source>
        <dbReference type="ARBA" id="ARBA00022692"/>
    </source>
</evidence>
<evidence type="ECO:0000256" key="18">
    <source>
        <dbReference type="SAM" id="SignalP"/>
    </source>
</evidence>
<dbReference type="InterPro" id="IPR013517">
    <property type="entry name" value="FG-GAP"/>
</dbReference>
<dbReference type="GO" id="GO:0005178">
    <property type="term" value="F:integrin binding"/>
    <property type="evidence" value="ECO:0007669"/>
    <property type="project" value="TreeGrafter"/>
</dbReference>
<dbReference type="AlphaFoldDB" id="A0A9B0WW01"/>
<dbReference type="PROSITE" id="PS00242">
    <property type="entry name" value="INTEGRIN_ALPHA"/>
    <property type="match status" value="1"/>
</dbReference>
<dbReference type="InterPro" id="IPR013649">
    <property type="entry name" value="Integrin_alpha_Ig-like_1"/>
</dbReference>
<evidence type="ECO:0000313" key="22">
    <source>
        <dbReference type="Proteomes" id="UP000504623"/>
    </source>
</evidence>
<dbReference type="FunFam" id="2.60.40.1510:FF:000001">
    <property type="entry name" value="Integrin alpha V"/>
    <property type="match status" value="1"/>
</dbReference>
<feature type="repeat" description="FG-GAP" evidence="16">
    <location>
        <begin position="444"/>
        <end position="507"/>
    </location>
</feature>
<sequence>MGSRTPGFPLHVVQPRWTPWRRPPLPLLLPLLLLLLPPPPRVGGFNLDAEAPVVLSGPPGSFFGFSVEFYRPGADGVSVLVGAPKANTSQPGVLQGGAVYLCPWGTGASQCTPIEFDSKGSRILESSLPTAQGEELVEFKSLQWFGATVRAHGSSILACAPLYSWRTEKEPLSDPVGTCYLSTDNFTRILEYAPCRSDFSLAVGQGYCQGGFSAELTKTGRVVLGGPGSYFWQGQILSATQEQIAESYYAEYLINLVQGQLQTRQASSIYDDSYLGYSLAVGEFSGDDTEDFVAGVPKGNLTYGYVTILNGSDIQSLYNFSGEQMASYFGYAVAATDINGDGLDDLLVGAPLLMERTADGRAQEVGRVYVYLQHPSGMEPTPTLTLTGHDEFGRFGSSLTPLGDLDQDGYNDVAIGVPFGGETQQGVVLIFPGGPGGLGSKPSQVLLPLWEAGHTPNFFGSALRGGRDLDGNGYPDLIVGAFGVDKAVVYRGRPIVSASASLTIFPAMFNPEEHSCRLEGNPVSCINLSFCLNASGKHVPDSIGFAVELQLDWQKQKGGVRRALFLASQQSTLTQTLLIQNGAREDCREMKIYLRNESEFRDKLSPIHIALTFSLDHQAPVDSYGLQPVLHYQSKSRIEDKAQILLDCGEDNICVPDLQLEVFGEQNHVYLGDKNSLNLTFHAQNVGEGGAYEAELRVTAPPEAEYSGLARNPGNFSSLSCDYFAVNQSRQLVCDLGNPMKAGASIWGGLRFTVPHLRDTKKTIQFDFQILSKNLNNSQSDVVSFRLSVEAQAQVSLNGVSKPEAVLFPVGDWHPRDQPQEEGDLGPAVHHVYELINLGPSSISRGTLQLSCPQALEGQPLLYMTKVTGLSNCTTSHPLNAQGLELEPEGSQYHQLQRREAPGRGPGSVGPQILKCPEAECFQMRCELGPLHRQESRSLQLHFRVWTKTFLLRKHQSFSLQCEAVYEALKMPYRILPRQLPHKKLQVATAVQWTKAEGSQGVPLWIIILAILFGLLLLGLLIYILYKLGFFKRSLPYGTAMEKAQLKPPATSEA</sequence>
<evidence type="ECO:0000256" key="5">
    <source>
        <dbReference type="ARBA" id="ARBA00022723"/>
    </source>
</evidence>
<gene>
    <name evidence="23" type="primary">ITGA5</name>
</gene>
<dbReference type="InterPro" id="IPR000413">
    <property type="entry name" value="Integrin_alpha"/>
</dbReference>
<accession>A0A9B0WW01</accession>
<feature type="repeat" description="FG-GAP" evidence="16">
    <location>
        <begin position="131"/>
        <end position="191"/>
    </location>
</feature>
<dbReference type="Gene3D" id="2.60.40.1510">
    <property type="entry name" value="ntegrin, alpha v. Chain A, domain 3"/>
    <property type="match status" value="1"/>
</dbReference>
<evidence type="ECO:0000256" key="15">
    <source>
        <dbReference type="ARBA" id="ARBA00023180"/>
    </source>
</evidence>
<dbReference type="OrthoDB" id="5317514at2759"/>
<feature type="transmembrane region" description="Helical" evidence="17">
    <location>
        <begin position="1004"/>
        <end position="1026"/>
    </location>
</feature>
<feature type="domain" description="Integrin alpha first immunoglubulin-like" evidence="19">
    <location>
        <begin position="493"/>
        <end position="647"/>
    </location>
</feature>